<feature type="domain" description="Reverse transcriptase zinc-binding" evidence="1">
    <location>
        <begin position="21"/>
        <end position="60"/>
    </location>
</feature>
<evidence type="ECO:0000313" key="2">
    <source>
        <dbReference type="EMBL" id="KAJ8315960.1"/>
    </source>
</evidence>
<name>A0ABQ9FJV7_TEGGR</name>
<reference evidence="2 3" key="1">
    <citation type="submission" date="2022-12" db="EMBL/GenBank/DDBJ databases">
        <title>Chromosome-level genome of Tegillarca granosa.</title>
        <authorList>
            <person name="Kim J."/>
        </authorList>
    </citation>
    <scope>NUCLEOTIDE SEQUENCE [LARGE SCALE GENOMIC DNA]</scope>
    <source>
        <strain evidence="2">Teg-2019</strain>
        <tissue evidence="2">Adductor muscle</tissue>
    </source>
</reference>
<sequence>MNLTCQTLSIRIQYTIIIFGTNKLLKKMNITNNSNCTFCKSFEENLCHLFFDCQQVRDIWNKLETWIFETTGKIITIGIKDVIFGILSQNSYDTNIIISLTKQYISLKRYNKQQPHFTELKTYIVKYCIIKKKNFTNYDNKHNLNKTGILTKLSMNNE</sequence>
<dbReference type="Proteomes" id="UP001217089">
    <property type="component" value="Unassembled WGS sequence"/>
</dbReference>
<dbReference type="InterPro" id="IPR026960">
    <property type="entry name" value="RVT-Znf"/>
</dbReference>
<proteinExistence type="predicted"/>
<evidence type="ECO:0000313" key="3">
    <source>
        <dbReference type="Proteomes" id="UP001217089"/>
    </source>
</evidence>
<accession>A0ABQ9FJV7</accession>
<evidence type="ECO:0000259" key="1">
    <source>
        <dbReference type="Pfam" id="PF13966"/>
    </source>
</evidence>
<comment type="caution">
    <text evidence="2">The sequence shown here is derived from an EMBL/GenBank/DDBJ whole genome shotgun (WGS) entry which is preliminary data.</text>
</comment>
<dbReference type="Pfam" id="PF13966">
    <property type="entry name" value="zf-RVT"/>
    <property type="match status" value="1"/>
</dbReference>
<organism evidence="2 3">
    <name type="scientific">Tegillarca granosa</name>
    <name type="common">Malaysian cockle</name>
    <name type="synonym">Anadara granosa</name>
    <dbReference type="NCBI Taxonomy" id="220873"/>
    <lineage>
        <taxon>Eukaryota</taxon>
        <taxon>Metazoa</taxon>
        <taxon>Spiralia</taxon>
        <taxon>Lophotrochozoa</taxon>
        <taxon>Mollusca</taxon>
        <taxon>Bivalvia</taxon>
        <taxon>Autobranchia</taxon>
        <taxon>Pteriomorphia</taxon>
        <taxon>Arcoida</taxon>
        <taxon>Arcoidea</taxon>
        <taxon>Arcidae</taxon>
        <taxon>Tegillarca</taxon>
    </lineage>
</organism>
<gene>
    <name evidence="2" type="ORF">KUTeg_005974</name>
</gene>
<protein>
    <recommendedName>
        <fullName evidence="1">Reverse transcriptase zinc-binding domain-containing protein</fullName>
    </recommendedName>
</protein>
<keyword evidence="3" id="KW-1185">Reference proteome</keyword>
<dbReference type="EMBL" id="JARBDR010000328">
    <property type="protein sequence ID" value="KAJ8315960.1"/>
    <property type="molecule type" value="Genomic_DNA"/>
</dbReference>